<evidence type="ECO:0000313" key="2">
    <source>
        <dbReference type="EMBL" id="GAW79731.1"/>
    </source>
</evidence>
<sequence length="1060" mass="121081">MSAKLPEQINKKGWPLPKSTKQFVKPPILLKSKGNLPGVLQKNKSEERADSDKNSESNLAIPQMKSAEPKIKGMKPKIKIPESKFNSFGGKVLKELPPLKIKPLSPKMKSMGGKELVHEKTESKGVEPKLKAIKSLKGIKFAKGMKVPKPNIKIPETKLKSMGIKERIEVKETQEQKSKRESVREPSLYTSNGSMQMVTLQKTESKDVFSLRGGGQDELKRKHSLLNKSKYFEKISILDKLKNQSVKPKGIGSETNSLPSLPGNWKLSSAPLGKEKVKHFSSPNSTVEKYGVIKTNGISISTELTKSVVSTKKEILKKGISKKMPPSLNNSVVRGKENNVKATINIQSRKEEEDENGEAKREAKGEAKREAKGEAKREEKEETKSNNIMVGVPDRSNREMVGPLSTFIKSSIVKNMNYINAFSRCSGNYMGKVTGPANPIGNFDKKPQHQGGKKNNEYNIQQCLHNGGMNSNVTLSPSVPFNECPYMSNYSPYYSFHNSIFQSATEKGRPICFPPGWYYLPMCEHIDPYGKIDPFGNIDKRGHNCSAFLNPTKGLKFMGQGNQLSEEITTNERKVRGKGKKEEMVMSKGADKGKMSREEGRNGKDIMVGAGYLKPLQFRNGVEWTSEDEKYLNADVSMEEERRKRKKEKQEKQKERTDKCGSKYIGDTRWYEIEQKLNNCRGVVVVDEERTECSESHHNIRSEDSGNEDDNEEDTWGNYIDESDDGQMYEYKRESDYARGPMCKDLCSEKHIDDNYEEETKHIDEEARNEFDYYDDTECDESEGECMTNRRKHILGKIKSKGKKEFKMERKKRENTQNRLEDKYNFDFDNIYKNYKIEYLKERLKWANEYLQKQEKAENGSNCNGNKKKKHMERLDDIAHLFLPKKKKHENLFDLSMNFCKISDNDKNDIINMLFSCRELEKLIEEQHCVLDMLDNDLRQVNASLKLPSTWNNFNNFEILQEAILNADENEPLPLNNTPLFIKGKVALIPKNLDTFFDKPVNLLKQDEEKITDDVSSHNVYSKPVDTPTNLKYMPKFAKATVKPKVSLLLKGGITTSDKK</sequence>
<reference evidence="3" key="1">
    <citation type="submission" date="2017-04" db="EMBL/GenBank/DDBJ databases">
        <title>Plasmodium gonderi genome.</title>
        <authorList>
            <person name="Arisue N."/>
            <person name="Honma H."/>
            <person name="Kawai S."/>
            <person name="Tougan T."/>
            <person name="Tanabe K."/>
            <person name="Horii T."/>
        </authorList>
    </citation>
    <scope>NUCLEOTIDE SEQUENCE [LARGE SCALE GENOMIC DNA]</scope>
    <source>
        <strain evidence="3">ATCC 30045</strain>
    </source>
</reference>
<feature type="region of interest" description="Disordered" evidence="1">
    <location>
        <begin position="169"/>
        <end position="197"/>
    </location>
</feature>
<feature type="compositionally biased region" description="Basic and acidic residues" evidence="1">
    <location>
        <begin position="691"/>
        <end position="704"/>
    </location>
</feature>
<feature type="region of interest" description="Disordered" evidence="1">
    <location>
        <begin position="320"/>
        <end position="387"/>
    </location>
</feature>
<dbReference type="RefSeq" id="XP_028542320.1">
    <property type="nucleotide sequence ID" value="XM_028686519.1"/>
</dbReference>
<feature type="region of interest" description="Disordered" evidence="1">
    <location>
        <begin position="1"/>
        <end position="78"/>
    </location>
</feature>
<gene>
    <name evidence="2" type="ORF">PGO_051410</name>
</gene>
<accession>A0A1Y1JB18</accession>
<dbReference type="GeneID" id="39746443"/>
<comment type="caution">
    <text evidence="2">The sequence shown here is derived from an EMBL/GenBank/DDBJ whole genome shotgun (WGS) entry which is preliminary data.</text>
</comment>
<feature type="compositionally biased region" description="Basic and acidic residues" evidence="1">
    <location>
        <begin position="357"/>
        <end position="384"/>
    </location>
</feature>
<keyword evidence="3" id="KW-1185">Reference proteome</keyword>
<dbReference type="OrthoDB" id="366327at2759"/>
<dbReference type="OMA" id="SNCEDEF"/>
<feature type="region of interest" description="Disordered" evidence="1">
    <location>
        <begin position="691"/>
        <end position="723"/>
    </location>
</feature>
<proteinExistence type="predicted"/>
<feature type="compositionally biased region" description="Basic and acidic residues" evidence="1">
    <location>
        <begin position="115"/>
        <end position="129"/>
    </location>
</feature>
<dbReference type="Proteomes" id="UP000195521">
    <property type="component" value="Unassembled WGS sequence"/>
</dbReference>
<feature type="compositionally biased region" description="Polar residues" evidence="1">
    <location>
        <begin position="188"/>
        <end position="197"/>
    </location>
</feature>
<name>A0A1Y1JB18_PLAGO</name>
<feature type="compositionally biased region" description="Basic and acidic residues" evidence="1">
    <location>
        <begin position="169"/>
        <end position="184"/>
    </location>
</feature>
<dbReference type="EMBL" id="BDQF01000006">
    <property type="protein sequence ID" value="GAW79731.1"/>
    <property type="molecule type" value="Genomic_DNA"/>
</dbReference>
<feature type="region of interest" description="Disordered" evidence="1">
    <location>
        <begin position="637"/>
        <end position="659"/>
    </location>
</feature>
<feature type="region of interest" description="Disordered" evidence="1">
    <location>
        <begin position="572"/>
        <end position="600"/>
    </location>
</feature>
<feature type="compositionally biased region" description="Basic and acidic residues" evidence="1">
    <location>
        <begin position="43"/>
        <end position="55"/>
    </location>
</feature>
<protein>
    <submittedName>
        <fullName evidence="2">Uncharacterized protein</fullName>
    </submittedName>
</protein>
<organism evidence="2 3">
    <name type="scientific">Plasmodium gonderi</name>
    <dbReference type="NCBI Taxonomy" id="77519"/>
    <lineage>
        <taxon>Eukaryota</taxon>
        <taxon>Sar</taxon>
        <taxon>Alveolata</taxon>
        <taxon>Apicomplexa</taxon>
        <taxon>Aconoidasida</taxon>
        <taxon>Haemosporida</taxon>
        <taxon>Plasmodiidae</taxon>
        <taxon>Plasmodium</taxon>
        <taxon>Plasmodium (Plasmodium)</taxon>
    </lineage>
</organism>
<dbReference type="AlphaFoldDB" id="A0A1Y1JB18"/>
<feature type="compositionally biased region" description="Acidic residues" evidence="1">
    <location>
        <begin position="705"/>
        <end position="723"/>
    </location>
</feature>
<feature type="region of interest" description="Disordered" evidence="1">
    <location>
        <begin position="102"/>
        <end position="129"/>
    </location>
</feature>
<feature type="compositionally biased region" description="Basic and acidic residues" evidence="1">
    <location>
        <begin position="648"/>
        <end position="659"/>
    </location>
</feature>
<evidence type="ECO:0000256" key="1">
    <source>
        <dbReference type="SAM" id="MobiDB-lite"/>
    </source>
</evidence>
<evidence type="ECO:0000313" key="3">
    <source>
        <dbReference type="Proteomes" id="UP000195521"/>
    </source>
</evidence>